<dbReference type="GO" id="GO:0005506">
    <property type="term" value="F:iron ion binding"/>
    <property type="evidence" value="ECO:0007669"/>
    <property type="project" value="InterPro"/>
</dbReference>
<dbReference type="EMBL" id="CAMGYJ010000005">
    <property type="protein sequence ID" value="CAI0419514.1"/>
    <property type="molecule type" value="Genomic_DNA"/>
</dbReference>
<evidence type="ECO:0000256" key="4">
    <source>
        <dbReference type="ARBA" id="ARBA00022723"/>
    </source>
</evidence>
<comment type="similarity">
    <text evidence="2 9">Belongs to the cytochrome P450 family.</text>
</comment>
<dbReference type="GO" id="GO:0016705">
    <property type="term" value="F:oxidoreductase activity, acting on paired donors, with incorporation or reduction of molecular oxygen"/>
    <property type="evidence" value="ECO:0007669"/>
    <property type="project" value="InterPro"/>
</dbReference>
<dbReference type="Proteomes" id="UP001154282">
    <property type="component" value="Unassembled WGS sequence"/>
</dbReference>
<dbReference type="PROSITE" id="PS00086">
    <property type="entry name" value="CYTOCHROME_P450"/>
    <property type="match status" value="1"/>
</dbReference>
<evidence type="ECO:0000256" key="9">
    <source>
        <dbReference type="RuleBase" id="RU000461"/>
    </source>
</evidence>
<dbReference type="Pfam" id="PF00067">
    <property type="entry name" value="p450"/>
    <property type="match status" value="1"/>
</dbReference>
<dbReference type="InterPro" id="IPR036396">
    <property type="entry name" value="Cyt_P450_sf"/>
</dbReference>
<evidence type="ECO:0008006" key="12">
    <source>
        <dbReference type="Google" id="ProtNLM"/>
    </source>
</evidence>
<dbReference type="PRINTS" id="PR00385">
    <property type="entry name" value="P450"/>
</dbReference>
<keyword evidence="6 8" id="KW-0408">Iron</keyword>
<dbReference type="CDD" id="cd11072">
    <property type="entry name" value="CYP71-like"/>
    <property type="match status" value="1"/>
</dbReference>
<name>A0AAV0KAZ2_9ROSI</name>
<dbReference type="PANTHER" id="PTHR47955:SF8">
    <property type="entry name" value="CYTOCHROME P450 71D11-LIKE"/>
    <property type="match status" value="1"/>
</dbReference>
<sequence length="556" mass="62361">MSHVTYSMTMSMAKDLCASSTFLALLTFTIITLPLLTILIRKIATLTGSSSDKRLLSPLPAPGPWRLPIIGNLHQLISSSSALPHQRLRDLARKHGPDVMRLQLGEVPHIVISSTEAARQVMKTHDVVFASRPSLLGADMVLHAGSDLTFVPYSESYKRLRKICVMEALGANRVRYFRPIREAEVADLVRSVSRSVELGEAVEIRREASLLSSRVMARTVLGKPRELDDGFLKLAEDVSEVLGGFRVSDLFPSMKFLPVVTGFKAKLRKMHRELELMLDEIISEHKARRREVMEGGTESVEEGGGIDCWEGLVDVLLNHHESGSHQCNVTMENIKGVALELFVAGVETSAATIEWTMVEMIKDQKVLQKTQDEVRQVYRGKHNVVESSLHELTFLDCVIKEVLRLHPTLPLLLPRESQEKVQICGYDIPSKTKVIVNGWAIGRDPDRWVDPEKFFPERFLDSSIDYKGNNFELIPFGAGRRMCPGMHSAMAVVKLTLANLLFHFDWKLPSGTEPEDLDMSEAFGAAIKRKYGLRLYPVARTQCHGLMMSVFDSTYL</sequence>
<feature type="binding site" description="axial binding residue" evidence="8">
    <location>
        <position position="483"/>
    </location>
    <ligand>
        <name>heme</name>
        <dbReference type="ChEBI" id="CHEBI:30413"/>
    </ligand>
    <ligandPart>
        <name>Fe</name>
        <dbReference type="ChEBI" id="CHEBI:18248"/>
    </ligandPart>
</feature>
<evidence type="ECO:0000256" key="8">
    <source>
        <dbReference type="PIRSR" id="PIRSR602401-1"/>
    </source>
</evidence>
<dbReference type="InterPro" id="IPR002401">
    <property type="entry name" value="Cyt_P450_E_grp-I"/>
</dbReference>
<dbReference type="InterPro" id="IPR017972">
    <property type="entry name" value="Cyt_P450_CS"/>
</dbReference>
<reference evidence="10" key="1">
    <citation type="submission" date="2022-08" db="EMBL/GenBank/DDBJ databases">
        <authorList>
            <person name="Gutierrez-Valencia J."/>
        </authorList>
    </citation>
    <scope>NUCLEOTIDE SEQUENCE</scope>
</reference>
<evidence type="ECO:0000256" key="7">
    <source>
        <dbReference type="ARBA" id="ARBA00023033"/>
    </source>
</evidence>
<dbReference type="PANTHER" id="PTHR47955">
    <property type="entry name" value="CYTOCHROME P450 FAMILY 71 PROTEIN"/>
    <property type="match status" value="1"/>
</dbReference>
<dbReference type="FunFam" id="1.10.630.10:FF:000043">
    <property type="entry name" value="Cytochrome P450 99A2"/>
    <property type="match status" value="1"/>
</dbReference>
<evidence type="ECO:0000256" key="2">
    <source>
        <dbReference type="ARBA" id="ARBA00010617"/>
    </source>
</evidence>
<keyword evidence="11" id="KW-1185">Reference proteome</keyword>
<comment type="caution">
    <text evidence="10">The sequence shown here is derived from an EMBL/GenBank/DDBJ whole genome shotgun (WGS) entry which is preliminary data.</text>
</comment>
<dbReference type="AlphaFoldDB" id="A0AAV0KAZ2"/>
<dbReference type="InterPro" id="IPR001128">
    <property type="entry name" value="Cyt_P450"/>
</dbReference>
<dbReference type="Gene3D" id="1.10.630.10">
    <property type="entry name" value="Cytochrome P450"/>
    <property type="match status" value="1"/>
</dbReference>
<protein>
    <recommendedName>
        <fullName evidence="12">Cytochrome P450</fullName>
    </recommendedName>
</protein>
<keyword evidence="7 9" id="KW-0503">Monooxygenase</keyword>
<evidence type="ECO:0000256" key="5">
    <source>
        <dbReference type="ARBA" id="ARBA00023002"/>
    </source>
</evidence>
<evidence type="ECO:0000256" key="6">
    <source>
        <dbReference type="ARBA" id="ARBA00023004"/>
    </source>
</evidence>
<proteinExistence type="inferred from homology"/>
<comment type="cofactor">
    <cofactor evidence="1 8">
        <name>heme</name>
        <dbReference type="ChEBI" id="CHEBI:30413"/>
    </cofactor>
</comment>
<evidence type="ECO:0000256" key="3">
    <source>
        <dbReference type="ARBA" id="ARBA00022617"/>
    </source>
</evidence>
<evidence type="ECO:0000313" key="11">
    <source>
        <dbReference type="Proteomes" id="UP001154282"/>
    </source>
</evidence>
<evidence type="ECO:0000313" key="10">
    <source>
        <dbReference type="EMBL" id="CAI0419514.1"/>
    </source>
</evidence>
<dbReference type="GO" id="GO:0004497">
    <property type="term" value="F:monooxygenase activity"/>
    <property type="evidence" value="ECO:0007669"/>
    <property type="project" value="UniProtKB-KW"/>
</dbReference>
<dbReference type="GO" id="GO:0020037">
    <property type="term" value="F:heme binding"/>
    <property type="evidence" value="ECO:0007669"/>
    <property type="project" value="InterPro"/>
</dbReference>
<gene>
    <name evidence="10" type="ORF">LITE_LOCUS18015</name>
</gene>
<organism evidence="10 11">
    <name type="scientific">Linum tenue</name>
    <dbReference type="NCBI Taxonomy" id="586396"/>
    <lineage>
        <taxon>Eukaryota</taxon>
        <taxon>Viridiplantae</taxon>
        <taxon>Streptophyta</taxon>
        <taxon>Embryophyta</taxon>
        <taxon>Tracheophyta</taxon>
        <taxon>Spermatophyta</taxon>
        <taxon>Magnoliopsida</taxon>
        <taxon>eudicotyledons</taxon>
        <taxon>Gunneridae</taxon>
        <taxon>Pentapetalae</taxon>
        <taxon>rosids</taxon>
        <taxon>fabids</taxon>
        <taxon>Malpighiales</taxon>
        <taxon>Linaceae</taxon>
        <taxon>Linum</taxon>
    </lineage>
</organism>
<keyword evidence="4 8" id="KW-0479">Metal-binding</keyword>
<dbReference type="PRINTS" id="PR00463">
    <property type="entry name" value="EP450I"/>
</dbReference>
<keyword evidence="5 9" id="KW-0560">Oxidoreductase</keyword>
<dbReference type="SUPFAM" id="SSF48264">
    <property type="entry name" value="Cytochrome P450"/>
    <property type="match status" value="1"/>
</dbReference>
<evidence type="ECO:0000256" key="1">
    <source>
        <dbReference type="ARBA" id="ARBA00001971"/>
    </source>
</evidence>
<accession>A0AAV0KAZ2</accession>
<keyword evidence="3 8" id="KW-0349">Heme</keyword>